<sequence length="109" mass="12143">MGCLCSKNTRWTPGYEKPTVLAAETPFTANEVEALHELFKKLSSSIIDDGLIHKYSLYVLCMQIFDLFDVNSNGVIEFGEFVRSLGVFHPNASVADKTTCKVPLCYGFL</sequence>
<keyword evidence="2 4" id="KW-0106">Calcium</keyword>
<evidence type="ECO:0000256" key="4">
    <source>
        <dbReference type="RuleBase" id="RU369080"/>
    </source>
</evidence>
<dbReference type="InterPro" id="IPR011992">
    <property type="entry name" value="EF-hand-dom_pair"/>
</dbReference>
<dbReference type="InterPro" id="IPR002048">
    <property type="entry name" value="EF_hand_dom"/>
</dbReference>
<comment type="subcellular location">
    <subcellularLocation>
        <location evidence="4">Membrane</location>
    </subcellularLocation>
</comment>
<dbReference type="GO" id="GO:0019722">
    <property type="term" value="P:calcium-mediated signaling"/>
    <property type="evidence" value="ECO:0007669"/>
    <property type="project" value="UniProtKB-UniRule"/>
</dbReference>
<accession>A0A6A4MC39</accession>
<dbReference type="OrthoDB" id="191686at2759"/>
<evidence type="ECO:0000313" key="7">
    <source>
        <dbReference type="Proteomes" id="UP000428333"/>
    </source>
</evidence>
<dbReference type="GO" id="GO:0019900">
    <property type="term" value="F:kinase binding"/>
    <property type="evidence" value="ECO:0007669"/>
    <property type="project" value="UniProtKB-UniRule"/>
</dbReference>
<evidence type="ECO:0000256" key="3">
    <source>
        <dbReference type="ARBA" id="ARBA00023774"/>
    </source>
</evidence>
<dbReference type="PANTHER" id="PTHR23056:SF110">
    <property type="entry name" value="CALMODULIN"/>
    <property type="match status" value="1"/>
</dbReference>
<name>A0A6A4MC39_9ERIC</name>
<dbReference type="Gene3D" id="1.10.238.10">
    <property type="entry name" value="EF-hand"/>
    <property type="match status" value="1"/>
</dbReference>
<evidence type="ECO:0000313" key="6">
    <source>
        <dbReference type="EMBL" id="KAE9464729.1"/>
    </source>
</evidence>
<proteinExistence type="inferred from homology"/>
<dbReference type="EMBL" id="QEFC01000327">
    <property type="protein sequence ID" value="KAE9464729.1"/>
    <property type="molecule type" value="Genomic_DNA"/>
</dbReference>
<dbReference type="Proteomes" id="UP000428333">
    <property type="component" value="Linkage Group LG02"/>
</dbReference>
<feature type="non-terminal residue" evidence="6">
    <location>
        <position position="1"/>
    </location>
</feature>
<comment type="similarity">
    <text evidence="3 4">Belongs to the calcineurin regulatory subunit family.</text>
</comment>
<protein>
    <recommendedName>
        <fullName evidence="4">Calcineurin B-like protein</fullName>
    </recommendedName>
</protein>
<keyword evidence="7" id="KW-1185">Reference proteome</keyword>
<dbReference type="GO" id="GO:0016020">
    <property type="term" value="C:membrane"/>
    <property type="evidence" value="ECO:0007669"/>
    <property type="project" value="UniProtKB-SubCell"/>
</dbReference>
<evidence type="ECO:0000259" key="5">
    <source>
        <dbReference type="PROSITE" id="PS50222"/>
    </source>
</evidence>
<comment type="caution">
    <text evidence="6">The sequence shown here is derived from an EMBL/GenBank/DDBJ whole genome shotgun (WGS) entry which is preliminary data.</text>
</comment>
<organism evidence="6 7">
    <name type="scientific">Rhododendron williamsianum</name>
    <dbReference type="NCBI Taxonomy" id="262921"/>
    <lineage>
        <taxon>Eukaryota</taxon>
        <taxon>Viridiplantae</taxon>
        <taxon>Streptophyta</taxon>
        <taxon>Embryophyta</taxon>
        <taxon>Tracheophyta</taxon>
        <taxon>Spermatophyta</taxon>
        <taxon>Magnoliopsida</taxon>
        <taxon>eudicotyledons</taxon>
        <taxon>Gunneridae</taxon>
        <taxon>Pentapetalae</taxon>
        <taxon>asterids</taxon>
        <taxon>Ericales</taxon>
        <taxon>Ericaceae</taxon>
        <taxon>Ericoideae</taxon>
        <taxon>Rhodoreae</taxon>
        <taxon>Rhododendron</taxon>
    </lineage>
</organism>
<comment type="function">
    <text evidence="4">Acts as a calcium sensor. CBL proteins interact with CIPK serine-threonine protein kinases. Binding of a CBL protein to the regulatory NAF domain of a CIPK protein lead to the activation of the kinase in a calcium-dependent manner.</text>
</comment>
<dbReference type="PANTHER" id="PTHR23056">
    <property type="entry name" value="CALCINEURIN B"/>
    <property type="match status" value="1"/>
</dbReference>
<dbReference type="InterPro" id="IPR045198">
    <property type="entry name" value="CNBL1-10"/>
</dbReference>
<keyword evidence="4" id="KW-0472">Membrane</keyword>
<dbReference type="PROSITE" id="PS00018">
    <property type="entry name" value="EF_HAND_1"/>
    <property type="match status" value="1"/>
</dbReference>
<gene>
    <name evidence="6" type="ORF">C3L33_03354</name>
</gene>
<dbReference type="AlphaFoldDB" id="A0A6A4MC39"/>
<dbReference type="SUPFAM" id="SSF47473">
    <property type="entry name" value="EF-hand"/>
    <property type="match status" value="1"/>
</dbReference>
<comment type="subunit">
    <text evidence="4">Homodimer. Interacts with CIPK.</text>
</comment>
<keyword evidence="4" id="KW-0479">Metal-binding</keyword>
<dbReference type="InterPro" id="IPR018247">
    <property type="entry name" value="EF_Hand_1_Ca_BS"/>
</dbReference>
<evidence type="ECO:0000256" key="1">
    <source>
        <dbReference type="ARBA" id="ARBA00022737"/>
    </source>
</evidence>
<dbReference type="PROSITE" id="PS50222">
    <property type="entry name" value="EF_HAND_2"/>
    <property type="match status" value="1"/>
</dbReference>
<feature type="domain" description="EF-hand" evidence="5">
    <location>
        <begin position="56"/>
        <end position="91"/>
    </location>
</feature>
<reference evidence="6 7" key="1">
    <citation type="journal article" date="2019" name="Genome Biol. Evol.">
        <title>The Rhododendron genome and chromosomal organization provide insight into shared whole-genome duplications across the heath family (Ericaceae).</title>
        <authorList>
            <person name="Soza V.L."/>
            <person name="Lindsley D."/>
            <person name="Waalkes A."/>
            <person name="Ramage E."/>
            <person name="Patwardhan R.P."/>
            <person name="Burton J.N."/>
            <person name="Adey A."/>
            <person name="Kumar A."/>
            <person name="Qiu R."/>
            <person name="Shendure J."/>
            <person name="Hall B."/>
        </authorList>
    </citation>
    <scope>NUCLEOTIDE SEQUENCE [LARGE SCALE GENOMIC DNA]</scope>
    <source>
        <strain evidence="6">RSF 1966-606</strain>
    </source>
</reference>
<keyword evidence="1 4" id="KW-0677">Repeat</keyword>
<evidence type="ECO:0000256" key="2">
    <source>
        <dbReference type="ARBA" id="ARBA00022837"/>
    </source>
</evidence>
<dbReference type="GO" id="GO:0005509">
    <property type="term" value="F:calcium ion binding"/>
    <property type="evidence" value="ECO:0007669"/>
    <property type="project" value="UniProtKB-UniRule"/>
</dbReference>